<dbReference type="EMBL" id="HACA01010237">
    <property type="protein sequence ID" value="CDW27598.1"/>
    <property type="molecule type" value="Transcribed_RNA"/>
</dbReference>
<name>A0A0K2TNF8_LEPSM</name>
<organism evidence="1">
    <name type="scientific">Lepeophtheirus salmonis</name>
    <name type="common">Salmon louse</name>
    <name type="synonym">Caligus salmonis</name>
    <dbReference type="NCBI Taxonomy" id="72036"/>
    <lineage>
        <taxon>Eukaryota</taxon>
        <taxon>Metazoa</taxon>
        <taxon>Ecdysozoa</taxon>
        <taxon>Arthropoda</taxon>
        <taxon>Crustacea</taxon>
        <taxon>Multicrustacea</taxon>
        <taxon>Hexanauplia</taxon>
        <taxon>Copepoda</taxon>
        <taxon>Siphonostomatoida</taxon>
        <taxon>Caligidae</taxon>
        <taxon>Lepeophtheirus</taxon>
    </lineage>
</organism>
<proteinExistence type="predicted"/>
<sequence length="15" mass="1815">MLAYRCLDIFSLIWA</sequence>
<evidence type="ECO:0000313" key="1">
    <source>
        <dbReference type="EMBL" id="CDW27598.1"/>
    </source>
</evidence>
<accession>A0A0K2TNF8</accession>
<reference evidence="1" key="1">
    <citation type="submission" date="2014-05" db="EMBL/GenBank/DDBJ databases">
        <authorList>
            <person name="Chronopoulou M."/>
        </authorList>
    </citation>
    <scope>NUCLEOTIDE SEQUENCE</scope>
    <source>
        <tissue evidence="1">Whole organism</tissue>
    </source>
</reference>
<protein>
    <submittedName>
        <fullName evidence="1">Uncharacterized protein</fullName>
    </submittedName>
</protein>